<dbReference type="InterPro" id="IPR029058">
    <property type="entry name" value="AB_hydrolase_fold"/>
</dbReference>
<protein>
    <recommendedName>
        <fullName evidence="2">Thioesterase domain-containing protein</fullName>
    </recommendedName>
</protein>
<evidence type="ECO:0000313" key="3">
    <source>
        <dbReference type="EMBL" id="KAE8252875.1"/>
    </source>
</evidence>
<evidence type="ECO:0000256" key="1">
    <source>
        <dbReference type="SAM" id="MobiDB-lite"/>
    </source>
</evidence>
<dbReference type="AlphaFoldDB" id="A0A8X7SYY1"/>
<keyword evidence="4" id="KW-1185">Reference proteome</keyword>
<dbReference type="Gene3D" id="3.40.50.1820">
    <property type="entry name" value="alpha/beta hydrolase"/>
    <property type="match status" value="1"/>
</dbReference>
<organism evidence="3 4">
    <name type="scientific">Tilletia controversa</name>
    <name type="common">dwarf bunt fungus</name>
    <dbReference type="NCBI Taxonomy" id="13291"/>
    <lineage>
        <taxon>Eukaryota</taxon>
        <taxon>Fungi</taxon>
        <taxon>Dikarya</taxon>
        <taxon>Basidiomycota</taxon>
        <taxon>Ustilaginomycotina</taxon>
        <taxon>Exobasidiomycetes</taxon>
        <taxon>Tilletiales</taxon>
        <taxon>Tilletiaceae</taxon>
        <taxon>Tilletia</taxon>
    </lineage>
</organism>
<feature type="compositionally biased region" description="Polar residues" evidence="1">
    <location>
        <begin position="1"/>
        <end position="13"/>
    </location>
</feature>
<feature type="region of interest" description="Disordered" evidence="1">
    <location>
        <begin position="1"/>
        <end position="62"/>
    </location>
</feature>
<dbReference type="Proteomes" id="UP000077684">
    <property type="component" value="Unassembled WGS sequence"/>
</dbReference>
<reference evidence="3" key="1">
    <citation type="submission" date="2016-04" db="EMBL/GenBank/DDBJ databases">
        <authorList>
            <person name="Nguyen H.D."/>
            <person name="Samba Siva P."/>
            <person name="Cullis J."/>
            <person name="Levesque C.A."/>
            <person name="Hambleton S."/>
        </authorList>
    </citation>
    <scope>NUCLEOTIDE SEQUENCE</scope>
    <source>
        <strain evidence="3">DAOMC 236426</strain>
    </source>
</reference>
<dbReference type="Pfam" id="PF00975">
    <property type="entry name" value="Thioesterase"/>
    <property type="match status" value="1"/>
</dbReference>
<dbReference type="EMBL" id="LWDE02000127">
    <property type="protein sequence ID" value="KAE8252875.1"/>
    <property type="molecule type" value="Genomic_DNA"/>
</dbReference>
<feature type="domain" description="Thioesterase" evidence="2">
    <location>
        <begin position="184"/>
        <end position="264"/>
    </location>
</feature>
<feature type="compositionally biased region" description="Basic and acidic residues" evidence="1">
    <location>
        <begin position="14"/>
        <end position="23"/>
    </location>
</feature>
<name>A0A8X7SYY1_9BASI</name>
<dbReference type="SUPFAM" id="SSF53474">
    <property type="entry name" value="alpha/beta-Hydrolases"/>
    <property type="match status" value="1"/>
</dbReference>
<proteinExistence type="predicted"/>
<evidence type="ECO:0000259" key="2">
    <source>
        <dbReference type="Pfam" id="PF00975"/>
    </source>
</evidence>
<reference evidence="3" key="2">
    <citation type="journal article" date="2019" name="IMA Fungus">
        <title>Genome sequencing and comparison of five Tilletia species to identify candidate genes for the detection of regulated species infecting wheat.</title>
        <authorList>
            <person name="Nguyen H.D.T."/>
            <person name="Sultana T."/>
            <person name="Kesanakurti P."/>
            <person name="Hambleton S."/>
        </authorList>
    </citation>
    <scope>NUCLEOTIDE SEQUENCE</scope>
    <source>
        <strain evidence="3">DAOMC 236426</strain>
    </source>
</reference>
<comment type="caution">
    <text evidence="3">The sequence shown here is derived from an EMBL/GenBank/DDBJ whole genome shotgun (WGS) entry which is preliminary data.</text>
</comment>
<dbReference type="InterPro" id="IPR001031">
    <property type="entry name" value="Thioesterase"/>
</dbReference>
<sequence length="516" mass="57313">MIDNPRNIQNNRSESPDCHRDEDCGTTDRPATDAVPQPEEEEPEPSDRKAVPLIAPPPATRRALRMRGSLLERRRGPRNLVVDTLTNSSGSLPIVIQTAGTLDRLRKSGWEDLKTPRTLPSVPFTAVWDLDENQRASATWTPDNVLSADAFRSVPDLISNDYQNFPVLMDLQCGSSPSQSAKAPLFLIHPDAGFGVAYLGLPDLDRQVYALSNSYLANGLAFRSVRDAAEIYLKHIRTIAEDGPYLLGGWGFGGNVAREMAAILAYKWAECEETESEEIKQSQKEKRRVFVMMIDSFNESWAPFQEAVQPNQTVTMPTSVPVTARDLHIRSHRKLLALRTGSPRCSPSSLSFTDRCIVTNAALKSFAHGTVQHLRDQYHLSAALLKDEDPTAFVGRPSTITRREALKSASALQMDTFAHVFLLKAGRLCNFAHSIPYNERVILTRRFLSKVNGWARPELAPGLSQWTVNDHALGENVAQVLTRVQTIPFTHNEMLSPVGCHQVGQWLRACLSATNA</sequence>
<gene>
    <name evidence="3" type="ORF">A4X06_0g1865</name>
</gene>
<evidence type="ECO:0000313" key="4">
    <source>
        <dbReference type="Proteomes" id="UP000077684"/>
    </source>
</evidence>
<accession>A0A8X7SYY1</accession>